<feature type="compositionally biased region" description="Low complexity" evidence="1">
    <location>
        <begin position="207"/>
        <end position="221"/>
    </location>
</feature>
<dbReference type="PANTHER" id="PTHR34706:SF1">
    <property type="entry name" value="VWFA DOMAIN-CONTAINING PROTEIN"/>
    <property type="match status" value="1"/>
</dbReference>
<reference evidence="3" key="1">
    <citation type="journal article" date="2023" name="Mol. Phylogenet. Evol.">
        <title>Genome-scale phylogeny and comparative genomics of the fungal order Sordariales.</title>
        <authorList>
            <person name="Hensen N."/>
            <person name="Bonometti L."/>
            <person name="Westerberg I."/>
            <person name="Brannstrom I.O."/>
            <person name="Guillou S."/>
            <person name="Cros-Aarteil S."/>
            <person name="Calhoun S."/>
            <person name="Haridas S."/>
            <person name="Kuo A."/>
            <person name="Mondo S."/>
            <person name="Pangilinan J."/>
            <person name="Riley R."/>
            <person name="LaButti K."/>
            <person name="Andreopoulos B."/>
            <person name="Lipzen A."/>
            <person name="Chen C."/>
            <person name="Yan M."/>
            <person name="Daum C."/>
            <person name="Ng V."/>
            <person name="Clum A."/>
            <person name="Steindorff A."/>
            <person name="Ohm R.A."/>
            <person name="Martin F."/>
            <person name="Silar P."/>
            <person name="Natvig D.O."/>
            <person name="Lalanne C."/>
            <person name="Gautier V."/>
            <person name="Ament-Velasquez S.L."/>
            <person name="Kruys A."/>
            <person name="Hutchinson M.I."/>
            <person name="Powell A.J."/>
            <person name="Barry K."/>
            <person name="Miller A.N."/>
            <person name="Grigoriev I.V."/>
            <person name="Debuchy R."/>
            <person name="Gladieux P."/>
            <person name="Hiltunen Thoren M."/>
            <person name="Johannesson H."/>
        </authorList>
    </citation>
    <scope>NUCLEOTIDE SEQUENCE</scope>
    <source>
        <strain evidence="3">CBS 123565</strain>
    </source>
</reference>
<feature type="region of interest" description="Disordered" evidence="1">
    <location>
        <begin position="125"/>
        <end position="303"/>
    </location>
</feature>
<dbReference type="Gene3D" id="3.40.50.410">
    <property type="entry name" value="von Willebrand factor, type A domain"/>
    <property type="match status" value="1"/>
</dbReference>
<accession>A0AAN6ZAI6</accession>
<dbReference type="Proteomes" id="UP001304895">
    <property type="component" value="Unassembled WGS sequence"/>
</dbReference>
<protein>
    <recommendedName>
        <fullName evidence="2">VWFA domain-containing protein</fullName>
    </recommendedName>
</protein>
<dbReference type="PROSITE" id="PS50234">
    <property type="entry name" value="VWFA"/>
    <property type="match status" value="1"/>
</dbReference>
<feature type="domain" description="VWFA" evidence="2">
    <location>
        <begin position="318"/>
        <end position="525"/>
    </location>
</feature>
<evidence type="ECO:0000313" key="4">
    <source>
        <dbReference type="Proteomes" id="UP001304895"/>
    </source>
</evidence>
<dbReference type="InterPro" id="IPR036465">
    <property type="entry name" value="vWFA_dom_sf"/>
</dbReference>
<dbReference type="InterPro" id="IPR002035">
    <property type="entry name" value="VWF_A"/>
</dbReference>
<organism evidence="3 4">
    <name type="scientific">Trichocladium antarcticum</name>
    <dbReference type="NCBI Taxonomy" id="1450529"/>
    <lineage>
        <taxon>Eukaryota</taxon>
        <taxon>Fungi</taxon>
        <taxon>Dikarya</taxon>
        <taxon>Ascomycota</taxon>
        <taxon>Pezizomycotina</taxon>
        <taxon>Sordariomycetes</taxon>
        <taxon>Sordariomycetidae</taxon>
        <taxon>Sordariales</taxon>
        <taxon>Chaetomiaceae</taxon>
        <taxon>Trichocladium</taxon>
    </lineage>
</organism>
<keyword evidence="4" id="KW-1185">Reference proteome</keyword>
<evidence type="ECO:0000313" key="3">
    <source>
        <dbReference type="EMBL" id="KAK4130329.1"/>
    </source>
</evidence>
<evidence type="ECO:0000256" key="1">
    <source>
        <dbReference type="SAM" id="MobiDB-lite"/>
    </source>
</evidence>
<dbReference type="AlphaFoldDB" id="A0AAN6ZAI6"/>
<sequence>MWCRGLNTYERDGDALVTPARRMFGDGTPIQHRVGHQIRFAVSGFSRALQRVLTLTRGRLGGASFIKTWAGESAGNWVGGSQKSGSWLSCKAERGLTRPCPVCYDLLVLQAKHCAGPNTIEQRGLAPPGLLRPPPGLGGGLGQRTGTEQDMKKSLVHRIAQSSPEKKKEKNHEPSPAQPASLGRSSVAVIKPTRLRASTRPRPPNCATSTSPAMSSSPRRSLFGSLRDRLTRKPKSQPPSPNPQSNNPFFTAQGPPAAAAPASDTKGPPPYSEVAPTISVHGPGPVRAPSPAPSGWSARSDPNITSAEDPYAFLSSFDTIFLVDDSGSMRGRSWSEVSQALRAIAPICTAHDVNGIDVYFLNSRDGADNPEGGHANIQRPDQVERLFSRVRPHGATPTGTRINQILKPYLRHYESQIGRTGNPDDCGVKPVNMIVITDGVPTDDPESVIISIARKLDKLEAPPHQVGIQFFQVGNEPGAAAALRELDDGLAAQGGGVRDMVDTVTWDASDAPQRQLTADAILKIVLGAVVKRLDRRQLGVGSRASRTHLAP</sequence>
<name>A0AAN6ZAI6_9PEZI</name>
<comment type="caution">
    <text evidence="3">The sequence shown here is derived from an EMBL/GenBank/DDBJ whole genome shotgun (WGS) entry which is preliminary data.</text>
</comment>
<reference evidence="3" key="2">
    <citation type="submission" date="2023-05" db="EMBL/GenBank/DDBJ databases">
        <authorList>
            <consortium name="Lawrence Berkeley National Laboratory"/>
            <person name="Steindorff A."/>
            <person name="Hensen N."/>
            <person name="Bonometti L."/>
            <person name="Westerberg I."/>
            <person name="Brannstrom I.O."/>
            <person name="Guillou S."/>
            <person name="Cros-Aarteil S."/>
            <person name="Calhoun S."/>
            <person name="Haridas S."/>
            <person name="Kuo A."/>
            <person name="Mondo S."/>
            <person name="Pangilinan J."/>
            <person name="Riley R."/>
            <person name="Labutti K."/>
            <person name="Andreopoulos B."/>
            <person name="Lipzen A."/>
            <person name="Chen C."/>
            <person name="Yanf M."/>
            <person name="Daum C."/>
            <person name="Ng V."/>
            <person name="Clum A."/>
            <person name="Ohm R."/>
            <person name="Martin F."/>
            <person name="Silar P."/>
            <person name="Natvig D."/>
            <person name="Lalanne C."/>
            <person name="Gautier V."/>
            <person name="Ament-Velasquez S.L."/>
            <person name="Kruys A."/>
            <person name="Hutchinson M.I."/>
            <person name="Powell A.J."/>
            <person name="Barry K."/>
            <person name="Miller A.N."/>
            <person name="Grigoriev I.V."/>
            <person name="Debuchy R."/>
            <person name="Gladieux P."/>
            <person name="Thoren M.H."/>
            <person name="Johannesson H."/>
        </authorList>
    </citation>
    <scope>NUCLEOTIDE SEQUENCE</scope>
    <source>
        <strain evidence="3">CBS 123565</strain>
    </source>
</reference>
<dbReference type="PANTHER" id="PTHR34706">
    <property type="entry name" value="SLR1338 PROTEIN"/>
    <property type="match status" value="1"/>
</dbReference>
<proteinExistence type="predicted"/>
<dbReference type="EMBL" id="MU853438">
    <property type="protein sequence ID" value="KAK4130329.1"/>
    <property type="molecule type" value="Genomic_DNA"/>
</dbReference>
<dbReference type="SUPFAM" id="SSF53300">
    <property type="entry name" value="vWA-like"/>
    <property type="match status" value="1"/>
</dbReference>
<gene>
    <name evidence="3" type="ORF">BT67DRAFT_445815</name>
</gene>
<dbReference type="Pfam" id="PF00092">
    <property type="entry name" value="VWA"/>
    <property type="match status" value="1"/>
</dbReference>
<evidence type="ECO:0000259" key="2">
    <source>
        <dbReference type="PROSITE" id="PS50234"/>
    </source>
</evidence>
<feature type="compositionally biased region" description="Basic and acidic residues" evidence="1">
    <location>
        <begin position="164"/>
        <end position="173"/>
    </location>
</feature>